<dbReference type="InterPro" id="IPR050823">
    <property type="entry name" value="Plant_Ser_Thr_Prot_Kinase"/>
</dbReference>
<keyword evidence="7" id="KW-0418">Kinase</keyword>
<dbReference type="PROSITE" id="PS50011">
    <property type="entry name" value="PROTEIN_KINASE_DOM"/>
    <property type="match status" value="1"/>
</dbReference>
<dbReference type="FunFam" id="3.30.200.20:FF:000228">
    <property type="entry name" value="Serine/threonine-protein kinase BIK1"/>
    <property type="match status" value="1"/>
</dbReference>
<keyword evidence="3" id="KW-0472">Membrane</keyword>
<evidence type="ECO:0000313" key="16">
    <source>
        <dbReference type="Proteomes" id="UP001630127"/>
    </source>
</evidence>
<organism evidence="15 16">
    <name type="scientific">Cinchona calisaya</name>
    <dbReference type="NCBI Taxonomy" id="153742"/>
    <lineage>
        <taxon>Eukaryota</taxon>
        <taxon>Viridiplantae</taxon>
        <taxon>Streptophyta</taxon>
        <taxon>Embryophyta</taxon>
        <taxon>Tracheophyta</taxon>
        <taxon>Spermatophyta</taxon>
        <taxon>Magnoliopsida</taxon>
        <taxon>eudicotyledons</taxon>
        <taxon>Gunneridae</taxon>
        <taxon>Pentapetalae</taxon>
        <taxon>asterids</taxon>
        <taxon>lamiids</taxon>
        <taxon>Gentianales</taxon>
        <taxon>Rubiaceae</taxon>
        <taxon>Cinchonoideae</taxon>
        <taxon>Cinchoneae</taxon>
        <taxon>Cinchona</taxon>
    </lineage>
</organism>
<dbReference type="AlphaFoldDB" id="A0ABD2XRQ6"/>
<evidence type="ECO:0000256" key="9">
    <source>
        <dbReference type="ARBA" id="ARBA00047899"/>
    </source>
</evidence>
<feature type="binding site" evidence="11">
    <location>
        <position position="118"/>
    </location>
    <ligand>
        <name>ATP</name>
        <dbReference type="ChEBI" id="CHEBI:30616"/>
    </ligand>
</feature>
<evidence type="ECO:0000256" key="11">
    <source>
        <dbReference type="PROSITE-ProRule" id="PRU10141"/>
    </source>
</evidence>
<evidence type="ECO:0000259" key="14">
    <source>
        <dbReference type="PROSITE" id="PS50011"/>
    </source>
</evidence>
<comment type="catalytic activity">
    <reaction evidence="10">
        <text>L-seryl-[protein] + ATP = O-phospho-L-seryl-[protein] + ADP + H(+)</text>
        <dbReference type="Rhea" id="RHEA:17989"/>
        <dbReference type="Rhea" id="RHEA-COMP:9863"/>
        <dbReference type="Rhea" id="RHEA-COMP:11604"/>
        <dbReference type="ChEBI" id="CHEBI:15378"/>
        <dbReference type="ChEBI" id="CHEBI:29999"/>
        <dbReference type="ChEBI" id="CHEBI:30616"/>
        <dbReference type="ChEBI" id="CHEBI:83421"/>
        <dbReference type="ChEBI" id="CHEBI:456216"/>
        <dbReference type="EC" id="2.7.11.1"/>
    </reaction>
</comment>
<feature type="compositionally biased region" description="Polar residues" evidence="13">
    <location>
        <begin position="383"/>
        <end position="392"/>
    </location>
</feature>
<comment type="catalytic activity">
    <reaction evidence="9">
        <text>L-threonyl-[protein] + ATP = O-phospho-L-threonyl-[protein] + ADP + H(+)</text>
        <dbReference type="Rhea" id="RHEA:46608"/>
        <dbReference type="Rhea" id="RHEA-COMP:11060"/>
        <dbReference type="Rhea" id="RHEA-COMP:11605"/>
        <dbReference type="ChEBI" id="CHEBI:15378"/>
        <dbReference type="ChEBI" id="CHEBI:30013"/>
        <dbReference type="ChEBI" id="CHEBI:30616"/>
        <dbReference type="ChEBI" id="CHEBI:61977"/>
        <dbReference type="ChEBI" id="CHEBI:456216"/>
        <dbReference type="EC" id="2.7.11.1"/>
    </reaction>
</comment>
<evidence type="ECO:0000256" key="4">
    <source>
        <dbReference type="ARBA" id="ARBA00022527"/>
    </source>
</evidence>
<accession>A0ABD2XRQ6</accession>
<evidence type="ECO:0000256" key="13">
    <source>
        <dbReference type="SAM" id="MobiDB-lite"/>
    </source>
</evidence>
<dbReference type="Proteomes" id="UP001630127">
    <property type="component" value="Unassembled WGS sequence"/>
</dbReference>
<dbReference type="GO" id="GO:0004674">
    <property type="term" value="F:protein serine/threonine kinase activity"/>
    <property type="evidence" value="ECO:0007669"/>
    <property type="project" value="UniProtKB-KW"/>
</dbReference>
<evidence type="ECO:0000256" key="5">
    <source>
        <dbReference type="ARBA" id="ARBA00022679"/>
    </source>
</evidence>
<dbReference type="PROSITE" id="PS00107">
    <property type="entry name" value="PROTEIN_KINASE_ATP"/>
    <property type="match status" value="1"/>
</dbReference>
<dbReference type="Gene3D" id="3.30.200.20">
    <property type="entry name" value="Phosphorylase Kinase, domain 1"/>
    <property type="match status" value="1"/>
</dbReference>
<evidence type="ECO:0000256" key="6">
    <source>
        <dbReference type="ARBA" id="ARBA00022741"/>
    </source>
</evidence>
<keyword evidence="3" id="KW-1003">Cell membrane</keyword>
<evidence type="ECO:0000256" key="10">
    <source>
        <dbReference type="ARBA" id="ARBA00048679"/>
    </source>
</evidence>
<protein>
    <recommendedName>
        <fullName evidence="2">non-specific serine/threonine protein kinase</fullName>
        <ecNumber evidence="2">2.7.11.1</ecNumber>
    </recommendedName>
</protein>
<dbReference type="Pfam" id="PF07714">
    <property type="entry name" value="PK_Tyr_Ser-Thr"/>
    <property type="match status" value="1"/>
</dbReference>
<dbReference type="GO" id="GO:0005524">
    <property type="term" value="F:ATP binding"/>
    <property type="evidence" value="ECO:0007669"/>
    <property type="project" value="UniProtKB-UniRule"/>
</dbReference>
<feature type="region of interest" description="Disordered" evidence="13">
    <location>
        <begin position="11"/>
        <end position="57"/>
    </location>
</feature>
<keyword evidence="6 11" id="KW-0547">Nucleotide-binding</keyword>
<name>A0ABD2XRQ6_9GENT</name>
<comment type="caution">
    <text evidence="15">The sequence shown here is derived from an EMBL/GenBank/DDBJ whole genome shotgun (WGS) entry which is preliminary data.</text>
</comment>
<dbReference type="Gene3D" id="1.10.510.10">
    <property type="entry name" value="Transferase(Phosphotransferase) domain 1"/>
    <property type="match status" value="1"/>
</dbReference>
<evidence type="ECO:0000256" key="1">
    <source>
        <dbReference type="ARBA" id="ARBA00004236"/>
    </source>
</evidence>
<dbReference type="InterPro" id="IPR001245">
    <property type="entry name" value="Ser-Thr/Tyr_kinase_cat_dom"/>
</dbReference>
<dbReference type="SUPFAM" id="SSF56112">
    <property type="entry name" value="Protein kinase-like (PK-like)"/>
    <property type="match status" value="1"/>
</dbReference>
<evidence type="ECO:0000256" key="8">
    <source>
        <dbReference type="ARBA" id="ARBA00022840"/>
    </source>
</evidence>
<proteinExistence type="inferred from homology"/>
<dbReference type="PROSITE" id="PS00108">
    <property type="entry name" value="PROTEIN_KINASE_ST"/>
    <property type="match status" value="1"/>
</dbReference>
<feature type="domain" description="Protein kinase" evidence="14">
    <location>
        <begin position="83"/>
        <end position="368"/>
    </location>
</feature>
<dbReference type="InterPro" id="IPR011009">
    <property type="entry name" value="Kinase-like_dom_sf"/>
</dbReference>
<feature type="region of interest" description="Disordered" evidence="13">
    <location>
        <begin position="374"/>
        <end position="409"/>
    </location>
</feature>
<evidence type="ECO:0000256" key="12">
    <source>
        <dbReference type="RuleBase" id="RU000304"/>
    </source>
</evidence>
<dbReference type="CDD" id="cd14066">
    <property type="entry name" value="STKc_IRAK"/>
    <property type="match status" value="1"/>
</dbReference>
<dbReference type="EC" id="2.7.11.1" evidence="2"/>
<keyword evidence="16" id="KW-1185">Reference proteome</keyword>
<dbReference type="FunFam" id="1.10.510.10:FF:000095">
    <property type="entry name" value="protein STRUBBELIG-RECEPTOR FAMILY 8"/>
    <property type="match status" value="1"/>
</dbReference>
<keyword evidence="4 12" id="KW-0723">Serine/threonine-protein kinase</keyword>
<dbReference type="InterPro" id="IPR017441">
    <property type="entry name" value="Protein_kinase_ATP_BS"/>
</dbReference>
<dbReference type="EMBL" id="JBJUIK010000017">
    <property type="protein sequence ID" value="KAL3497652.1"/>
    <property type="molecule type" value="Genomic_DNA"/>
</dbReference>
<evidence type="ECO:0000256" key="3">
    <source>
        <dbReference type="ARBA" id="ARBA00022475"/>
    </source>
</evidence>
<evidence type="ECO:0000313" key="15">
    <source>
        <dbReference type="EMBL" id="KAL3497652.1"/>
    </source>
</evidence>
<keyword evidence="8 11" id="KW-0067">ATP-binding</keyword>
<gene>
    <name evidence="15" type="ORF">ACH5RR_040384</name>
</gene>
<evidence type="ECO:0000256" key="7">
    <source>
        <dbReference type="ARBA" id="ARBA00022777"/>
    </source>
</evidence>
<keyword evidence="5" id="KW-0808">Transferase</keyword>
<evidence type="ECO:0000256" key="2">
    <source>
        <dbReference type="ARBA" id="ARBA00012513"/>
    </source>
</evidence>
<comment type="similarity">
    <text evidence="12">Belongs to the protein kinase superfamily.</text>
</comment>
<reference evidence="15 16" key="1">
    <citation type="submission" date="2024-11" db="EMBL/GenBank/DDBJ databases">
        <title>A near-complete genome assembly of Cinchona calisaya.</title>
        <authorList>
            <person name="Lian D.C."/>
            <person name="Zhao X.W."/>
            <person name="Wei L."/>
        </authorList>
    </citation>
    <scope>NUCLEOTIDE SEQUENCE [LARGE SCALE GENOMIC DNA]</scope>
    <source>
        <tissue evidence="15">Nenye</tissue>
    </source>
</reference>
<comment type="subcellular location">
    <subcellularLocation>
        <location evidence="1">Cell membrane</location>
    </subcellularLocation>
</comment>
<dbReference type="InterPro" id="IPR008271">
    <property type="entry name" value="Ser/Thr_kinase_AS"/>
</dbReference>
<dbReference type="PANTHER" id="PTHR45621">
    <property type="entry name" value="OS01G0588500 PROTEIN-RELATED"/>
    <property type="match status" value="1"/>
</dbReference>
<dbReference type="InterPro" id="IPR000719">
    <property type="entry name" value="Prot_kinase_dom"/>
</dbReference>
<sequence>MMKCFYIFKEKSSSRSAPELRNSNTKSSKSNSSSSGSASSSFPARSAGSASLPKRSIPEMYREKEQNLVVFSLSELREATNNFNRLLKLGEGGFGCVYKGKIRPSDGQGDLMEVAIKKLNIHGLQGHKEWVAEVQFLGVLEHPNLVKLLGYCAVDGERGIQRLLVYEYMPNKSLEDHLFNRNVPAIPWRTRLNVILGAAQGMAYLHEGLEVQVIYRDFKSSNVLLDKDFNPKISDFGLAREGPMGDRSHVSTAPVGTYGYAAPEYISEGHLSTRSDIYSFGVVLYEILTGRRALERNRPQVEQKLLEWVKQFPADSRKFNMIIDPRLRHQYSLSAARRIAKLADSCLNRNARERPTITQVVEVLQQAVQDSEDEISVDAKGAESSSSRSNLVGKNKDFSKMRITSSDTK</sequence>
<feature type="compositionally biased region" description="Low complexity" evidence="13">
    <location>
        <begin position="23"/>
        <end position="51"/>
    </location>
</feature>